<dbReference type="AlphaFoldDB" id="A0A7M5WQX7"/>
<organism evidence="1 2">
    <name type="scientific">Clytia hemisphaerica</name>
    <dbReference type="NCBI Taxonomy" id="252671"/>
    <lineage>
        <taxon>Eukaryota</taxon>
        <taxon>Metazoa</taxon>
        <taxon>Cnidaria</taxon>
        <taxon>Hydrozoa</taxon>
        <taxon>Hydroidolina</taxon>
        <taxon>Leptothecata</taxon>
        <taxon>Obeliida</taxon>
        <taxon>Clytiidae</taxon>
        <taxon>Clytia</taxon>
    </lineage>
</organism>
<protein>
    <submittedName>
        <fullName evidence="1">Uncharacterized protein</fullName>
    </submittedName>
</protein>
<proteinExistence type="predicted"/>
<dbReference type="EnsemblMetazoa" id="CLYHEMT003661.1">
    <property type="protein sequence ID" value="CLYHEMP003661.1"/>
    <property type="gene ID" value="CLYHEMG003661"/>
</dbReference>
<sequence>EPRKHAHYEEDHQQTYATLEGDGFHPQGYQTLTDHRSSITSTRSMIPTEEGGFYQQGYQTLTNHRNSVTSIREVIPEESGFYQQGYQTLTNHRASINSIREVIPEEDGFQQQGYQTLTNHRNSVNSIQEVIPEEGGFHSQSLKGQRPSVNSINNVILEEGRFHSQNVKGQRPCVNSTQGIINTNVSEENEEPVENEYFETEEIYHDPNDFDFKNTSNQEKKENDLEPFYFQTDIAVQSHQHIRPNLNLPLHTRNYANDEEIYVNNDPFESPVEENGPYAYSTVNKAWITPDDENNSEIVNNDFETDFNSFTIV</sequence>
<keyword evidence="2" id="KW-1185">Reference proteome</keyword>
<accession>A0A7M5WQX7</accession>
<evidence type="ECO:0000313" key="1">
    <source>
        <dbReference type="EnsemblMetazoa" id="CLYHEMP003661.1"/>
    </source>
</evidence>
<evidence type="ECO:0000313" key="2">
    <source>
        <dbReference type="Proteomes" id="UP000594262"/>
    </source>
</evidence>
<reference evidence="1" key="1">
    <citation type="submission" date="2021-01" db="UniProtKB">
        <authorList>
            <consortium name="EnsemblMetazoa"/>
        </authorList>
    </citation>
    <scope>IDENTIFICATION</scope>
</reference>
<dbReference type="Proteomes" id="UP000594262">
    <property type="component" value="Unplaced"/>
</dbReference>
<name>A0A7M5WQX7_9CNID</name>